<dbReference type="EMBL" id="ML000273">
    <property type="protein sequence ID" value="RKO84294.1"/>
    <property type="molecule type" value="Genomic_DNA"/>
</dbReference>
<keyword evidence="2" id="KW-1185">Reference proteome</keyword>
<gene>
    <name evidence="1" type="ORF">BDK51DRAFT_34731</name>
</gene>
<accession>A0A4P9VX60</accession>
<name>A0A4P9VX60_9FUNG</name>
<organism evidence="1 2">
    <name type="scientific">Blyttiomyces helicus</name>
    <dbReference type="NCBI Taxonomy" id="388810"/>
    <lineage>
        <taxon>Eukaryota</taxon>
        <taxon>Fungi</taxon>
        <taxon>Fungi incertae sedis</taxon>
        <taxon>Chytridiomycota</taxon>
        <taxon>Chytridiomycota incertae sedis</taxon>
        <taxon>Chytridiomycetes</taxon>
        <taxon>Chytridiomycetes incertae sedis</taxon>
        <taxon>Blyttiomyces</taxon>
    </lineage>
</organism>
<dbReference type="Proteomes" id="UP000269721">
    <property type="component" value="Unassembled WGS sequence"/>
</dbReference>
<evidence type="ECO:0000313" key="1">
    <source>
        <dbReference type="EMBL" id="RKO84294.1"/>
    </source>
</evidence>
<protein>
    <submittedName>
        <fullName evidence="1">Uncharacterized protein</fullName>
    </submittedName>
</protein>
<evidence type="ECO:0000313" key="2">
    <source>
        <dbReference type="Proteomes" id="UP000269721"/>
    </source>
</evidence>
<proteinExistence type="predicted"/>
<dbReference type="AlphaFoldDB" id="A0A4P9VX60"/>
<sequence>QATRRRKGGSSLRSGGSLSAAAGIEWRGGVAGAWRPVRVATAKSRGSDSGQVAGQPWFDLRGGQWGWRGARKEKRKHWQSRTVNYFIFIIGLSDTMLQCDIDHCSFWVNLGNQVSVFAAIAGGGRGEEKHSSERDCRTAARNDEEFPAASERKSGFRGTLFRTYACISVWMCEKERGAFPGEPSGERVHVSSIGYCKVDRDGGLAGFAQYPASVWSSLQPFVDEIRKSHLPPQLVNKLLDISLPAPPLLPILAARFLLKSPLTSSPRPMMDPVALSRSQMARPCQLSQAVVGSERMVRRSVHGWCSPPPIEYLQFNFKETISFFPSFAQPPASGSSRPFVGNHTFPQVNTSSEISLPGPRLPPILAVGLGLFSLLSQTNDGSSWYALDHSLTAALGIRPSKKL</sequence>
<feature type="non-terminal residue" evidence="1">
    <location>
        <position position="1"/>
    </location>
</feature>
<reference evidence="2" key="1">
    <citation type="journal article" date="2018" name="Nat. Microbiol.">
        <title>Leveraging single-cell genomics to expand the fungal tree of life.</title>
        <authorList>
            <person name="Ahrendt S.R."/>
            <person name="Quandt C.A."/>
            <person name="Ciobanu D."/>
            <person name="Clum A."/>
            <person name="Salamov A."/>
            <person name="Andreopoulos B."/>
            <person name="Cheng J.F."/>
            <person name="Woyke T."/>
            <person name="Pelin A."/>
            <person name="Henrissat B."/>
            <person name="Reynolds N.K."/>
            <person name="Benny G.L."/>
            <person name="Smith M.E."/>
            <person name="James T.Y."/>
            <person name="Grigoriev I.V."/>
        </authorList>
    </citation>
    <scope>NUCLEOTIDE SEQUENCE [LARGE SCALE GENOMIC DNA]</scope>
</reference>